<dbReference type="RefSeq" id="WP_152762422.1">
    <property type="nucleotide sequence ID" value="NZ_WHLY01000002.1"/>
</dbReference>
<gene>
    <name evidence="8" type="ORF">GBK04_19120</name>
</gene>
<dbReference type="SUPFAM" id="SSF52540">
    <property type="entry name" value="P-loop containing nucleoside triphosphate hydrolases"/>
    <property type="match status" value="1"/>
</dbReference>
<evidence type="ECO:0000256" key="5">
    <source>
        <dbReference type="ARBA" id="ARBA00022840"/>
    </source>
</evidence>
<dbReference type="GO" id="GO:0005524">
    <property type="term" value="F:ATP binding"/>
    <property type="evidence" value="ECO:0007669"/>
    <property type="project" value="UniProtKB-KW"/>
</dbReference>
<dbReference type="InterPro" id="IPR027417">
    <property type="entry name" value="P-loop_NTPase"/>
</dbReference>
<name>A0A7C9FA72_9BACT</name>
<dbReference type="Proteomes" id="UP000479293">
    <property type="component" value="Unassembled WGS sequence"/>
</dbReference>
<dbReference type="InterPro" id="IPR050534">
    <property type="entry name" value="Coronavir_polyprotein_1ab"/>
</dbReference>
<sequence length="1360" mass="157505">MLPFLKTYLKRLTNLSSRNKSLLLSRLPAEQFLDLHDTDFLLSKSSFELVTQLIQGKSRIPLCDVQDPRFERVNVISKKLRRIARTERFIEEERGSRDLYVGYPFVRGKFADGSVVHAPLLFFPVTMRLDREQWCLFSRDDDTVSLNRSFALAYAHFNEAKIPDEVLEKSFEDFPKDALAFRTSLYEWLKETPFRLNFNQRLFEDSLQPFEMLKSSDLQTLEKNGELKLYPELVLGIFPQAGSYLVPDYNLLLQEAAQNELRLPLFNTEDVDEAIDEDGRIEVPGLPKGALREEQILTPLPVDSSQESVVRLVKQGESVVVQGPPGTGKSQLIVNLMADFAAQGKRVLLVCQKRAALDVVYQRLQALGLAPFAALIHDFRNDRAELYRQLATQIEKVDEYRSLNYSLDAVFLEREFTKESRLVDQVVTELEEFRKALFDETKSGLSIKELYLSSDPEGPRVDLRPYYRSFPLHESDSYRRRLASYATYRQRIGPQHSWYERKSFASYNLGDLRRMQDLLTLWPDFFHKQREEFEKSTQSAFSNDFLRAKAEIRERIEQVLSLVGDTPAFQLFQRYLQANLPPAERLALLRQIMDALEGWRTDEIGVEGTLAGAELNSFRTQLARAIEAKGTPLQGQWWEWFGKEKAVVSRVAKANGLSTQRDDLQKLEARLNNRLELEQWLENSLLSVNPADLDSSQAFDERHLAYFQRAERAADARLRIDKKLWYPVLAACALRASSAQDFTRVLHEILDWLRTWEKKEAEMLSFLLEKQWEHLLTQPEIFSQQLRQELGNDFDSLVEMDTIAAAFTPTESAVTTLVLNEPAAFELKTDAISVFDNSLRLAWIEHLENRFPILRAVSSLKMQEWEQQLQNSILHRQNLSRDITVMKLREFTYENVEKNRLGNRTTYRELYHQVTKKRNIWPIRRILDQYAEEVFQLVPCWMASPEAVSTLFPMQAGLFDLVIFDEASQCYAEYGLPAAYRGKQIVVTGDSKQLPPNDLYRVRFEENSDEEEGTPVALEIESLLDLAAQSLTQRQLTGHYRSSSLDLIDFSNQHFYKNTLRLLPDFRQVNDAEPGIHYLHVDGVWENNTNPIEAERVLQLVRELAESTLSVGIVTFNFHQQQWIQELLEQENATAPGLFVKNIENVQGDERDVIIFSIGYAPDIRGRLAMQFGTLNTQGGENRLNVAVTRARQRVYVVTSLWPDQLHTDQAANEGPRLLKAYLQYALDVSEGRYRPQPAPNQTYRSEWMLKDRLAIQNPAYRKELPFADLTLRPDETYEGLLLTDDDLYFGSSSAKEPHAYLPIILRAKHWPFRRVYSREFWQHKLNRGVPIEPIPYRNQPTYEIKNPALKQNIASPRDL</sequence>
<dbReference type="GO" id="GO:0043139">
    <property type="term" value="F:5'-3' DNA helicase activity"/>
    <property type="evidence" value="ECO:0007669"/>
    <property type="project" value="TreeGrafter"/>
</dbReference>
<accession>A0A7C9FA72</accession>
<organism evidence="8 9">
    <name type="scientific">Salmonirosea aquatica</name>
    <dbReference type="NCBI Taxonomy" id="2654236"/>
    <lineage>
        <taxon>Bacteria</taxon>
        <taxon>Pseudomonadati</taxon>
        <taxon>Bacteroidota</taxon>
        <taxon>Cytophagia</taxon>
        <taxon>Cytophagales</taxon>
        <taxon>Spirosomataceae</taxon>
        <taxon>Salmonirosea</taxon>
    </lineage>
</organism>
<evidence type="ECO:0000256" key="4">
    <source>
        <dbReference type="ARBA" id="ARBA00022806"/>
    </source>
</evidence>
<dbReference type="InterPro" id="IPR041677">
    <property type="entry name" value="DNA2/NAM7_AAA_11"/>
</dbReference>
<evidence type="ECO:0000259" key="7">
    <source>
        <dbReference type="Pfam" id="PF13087"/>
    </source>
</evidence>
<comment type="similarity">
    <text evidence="1">Belongs to the DNA2/NAM7 helicase family.</text>
</comment>
<feature type="domain" description="DNA2/NAM7 helicase helicase" evidence="6">
    <location>
        <begin position="890"/>
        <end position="996"/>
    </location>
</feature>
<dbReference type="InterPro" id="IPR025103">
    <property type="entry name" value="DUF4011"/>
</dbReference>
<evidence type="ECO:0000256" key="2">
    <source>
        <dbReference type="ARBA" id="ARBA00022741"/>
    </source>
</evidence>
<keyword evidence="9" id="KW-1185">Reference proteome</keyword>
<dbReference type="GO" id="GO:0016787">
    <property type="term" value="F:hydrolase activity"/>
    <property type="evidence" value="ECO:0007669"/>
    <property type="project" value="UniProtKB-KW"/>
</dbReference>
<keyword evidence="3" id="KW-0378">Hydrolase</keyword>
<dbReference type="Pfam" id="PF13195">
    <property type="entry name" value="DUF4011"/>
    <property type="match status" value="1"/>
</dbReference>
<keyword evidence="4" id="KW-0347">Helicase</keyword>
<comment type="caution">
    <text evidence="8">The sequence shown here is derived from an EMBL/GenBank/DDBJ whole genome shotgun (WGS) entry which is preliminary data.</text>
</comment>
<feature type="domain" description="DNA2/NAM7 helicase helicase" evidence="6">
    <location>
        <begin position="303"/>
        <end position="393"/>
    </location>
</feature>
<feature type="domain" description="DNA2/NAM7 helicase-like C-terminal" evidence="7">
    <location>
        <begin position="1031"/>
        <end position="1199"/>
    </location>
</feature>
<evidence type="ECO:0000259" key="6">
    <source>
        <dbReference type="Pfam" id="PF13086"/>
    </source>
</evidence>
<dbReference type="Pfam" id="PF13086">
    <property type="entry name" value="AAA_11"/>
    <property type="match status" value="2"/>
</dbReference>
<dbReference type="InterPro" id="IPR041679">
    <property type="entry name" value="DNA2/NAM7-like_C"/>
</dbReference>
<evidence type="ECO:0000313" key="8">
    <source>
        <dbReference type="EMBL" id="MPR35404.1"/>
    </source>
</evidence>
<keyword evidence="5" id="KW-0067">ATP-binding</keyword>
<dbReference type="Gene3D" id="3.40.50.300">
    <property type="entry name" value="P-loop containing nucleotide triphosphate hydrolases"/>
    <property type="match status" value="3"/>
</dbReference>
<dbReference type="EMBL" id="WHLY01000002">
    <property type="protein sequence ID" value="MPR35404.1"/>
    <property type="molecule type" value="Genomic_DNA"/>
</dbReference>
<evidence type="ECO:0000313" key="9">
    <source>
        <dbReference type="Proteomes" id="UP000479293"/>
    </source>
</evidence>
<proteinExistence type="inferred from homology"/>
<dbReference type="InterPro" id="IPR047187">
    <property type="entry name" value="SF1_C_Upf1"/>
</dbReference>
<evidence type="ECO:0000256" key="1">
    <source>
        <dbReference type="ARBA" id="ARBA00007913"/>
    </source>
</evidence>
<dbReference type="PANTHER" id="PTHR43788">
    <property type="entry name" value="DNA2/NAM7 HELICASE FAMILY MEMBER"/>
    <property type="match status" value="1"/>
</dbReference>
<dbReference type="Pfam" id="PF13087">
    <property type="entry name" value="AAA_12"/>
    <property type="match status" value="1"/>
</dbReference>
<dbReference type="PANTHER" id="PTHR43788:SF8">
    <property type="entry name" value="DNA-BINDING PROTEIN SMUBP-2"/>
    <property type="match status" value="1"/>
</dbReference>
<keyword evidence="2" id="KW-0547">Nucleotide-binding</keyword>
<reference evidence="8 9" key="1">
    <citation type="submission" date="2019-10" db="EMBL/GenBank/DDBJ databases">
        <title>Draft Genome Sequence of Cytophagaceae sp. SJW1-29.</title>
        <authorList>
            <person name="Choi A."/>
        </authorList>
    </citation>
    <scope>NUCLEOTIDE SEQUENCE [LARGE SCALE GENOMIC DNA]</scope>
    <source>
        <strain evidence="8 9">SJW1-29</strain>
    </source>
</reference>
<evidence type="ECO:0000256" key="3">
    <source>
        <dbReference type="ARBA" id="ARBA00022801"/>
    </source>
</evidence>
<protein>
    <submittedName>
        <fullName evidence="8">DUF4011 domain-containing protein</fullName>
    </submittedName>
</protein>
<dbReference type="CDD" id="cd18808">
    <property type="entry name" value="SF1_C_Upf1"/>
    <property type="match status" value="1"/>
</dbReference>